<sequence length="149" mass="17289">MKTWTLFFVILFLNIYIQRHPFTWTITDNGLPHPSTKAIVKNGHGFLSEKVSESNRFLQKMPDGAFKLYINENKQKLTPITTDTRAEIISEQINTYVSLLNNRKLKNPFFKGKARMLPMFSHLSKLILPPAIPKEVSLKQLLLKTILYE</sequence>
<evidence type="ECO:0000313" key="1">
    <source>
        <dbReference type="EMBL" id="AZA50514.1"/>
    </source>
</evidence>
<evidence type="ECO:0000313" key="3">
    <source>
        <dbReference type="Proteomes" id="UP000255224"/>
    </source>
</evidence>
<proteinExistence type="predicted"/>
<organism evidence="2 3">
    <name type="scientific">Chryseobacterium carnipullorum</name>
    <dbReference type="NCBI Taxonomy" id="1124835"/>
    <lineage>
        <taxon>Bacteria</taxon>
        <taxon>Pseudomonadati</taxon>
        <taxon>Bacteroidota</taxon>
        <taxon>Flavobacteriia</taxon>
        <taxon>Flavobacteriales</taxon>
        <taxon>Weeksellaceae</taxon>
        <taxon>Chryseobacterium group</taxon>
        <taxon>Chryseobacterium</taxon>
    </lineage>
</organism>
<dbReference type="EMBL" id="CP033920">
    <property type="protein sequence ID" value="AZA50514.1"/>
    <property type="molecule type" value="Genomic_DNA"/>
</dbReference>
<name>A0A376E3J8_CHRCU</name>
<evidence type="ECO:0000313" key="4">
    <source>
        <dbReference type="Proteomes" id="UP000273270"/>
    </source>
</evidence>
<evidence type="ECO:0000313" key="2">
    <source>
        <dbReference type="EMBL" id="STD00071.1"/>
    </source>
</evidence>
<keyword evidence="4" id="KW-1185">Reference proteome</keyword>
<dbReference type="AlphaFoldDB" id="A0A376E3J8"/>
<gene>
    <name evidence="1" type="ORF">EG346_21040</name>
    <name evidence="2" type="ORF">NCTC13533_02878</name>
</gene>
<reference evidence="2 3" key="1">
    <citation type="submission" date="2018-06" db="EMBL/GenBank/DDBJ databases">
        <authorList>
            <consortium name="Pathogen Informatics"/>
            <person name="Doyle S."/>
        </authorList>
    </citation>
    <scope>NUCLEOTIDE SEQUENCE [LARGE SCALE GENOMIC DNA]</scope>
    <source>
        <strain evidence="2 3">NCTC13533</strain>
    </source>
</reference>
<dbReference type="Proteomes" id="UP000255224">
    <property type="component" value="Unassembled WGS sequence"/>
</dbReference>
<dbReference type="RefSeq" id="WP_123881257.1">
    <property type="nucleotide sequence ID" value="NZ_CP033920.1"/>
</dbReference>
<dbReference type="EMBL" id="UFVQ01000003">
    <property type="protein sequence ID" value="STD00071.1"/>
    <property type="molecule type" value="Genomic_DNA"/>
</dbReference>
<accession>A0A376E3J8</accession>
<reference evidence="1" key="2">
    <citation type="submission" date="2018-11" db="EMBL/GenBank/DDBJ databases">
        <title>Proposal to divide the Flavobacteriaceae and reorganize its genera based on Amino Acid Identity values calculated from whole genome sequences.</title>
        <authorList>
            <person name="Nicholson A.C."/>
            <person name="Gulvik C.A."/>
            <person name="Whitney A.M."/>
            <person name="Humrighouse B.W."/>
            <person name="Bell M."/>
            <person name="Holmes B."/>
            <person name="Steigerwalt A."/>
            <person name="Villarma A."/>
            <person name="Sheth M."/>
            <person name="Batra D."/>
            <person name="Pryor J."/>
            <person name="Bernardet J.-F."/>
            <person name="Hugo C."/>
            <person name="Kampfer P."/>
            <person name="Newman J."/>
            <person name="Mcquiston J.R."/>
        </authorList>
    </citation>
    <scope>NUCLEOTIDE SEQUENCE [LARGE SCALE GENOMIC DNA]</scope>
    <source>
        <strain evidence="1">G0188</strain>
    </source>
</reference>
<dbReference type="KEGG" id="ccau:EG346_21040"/>
<dbReference type="Proteomes" id="UP000273270">
    <property type="component" value="Chromosome"/>
</dbReference>
<protein>
    <submittedName>
        <fullName evidence="2">Uncharacterized protein</fullName>
    </submittedName>
</protein>
<reference evidence="4" key="3">
    <citation type="submission" date="2018-11" db="EMBL/GenBank/DDBJ databases">
        <title>Proposal to divide the Flavobacteriaceae and reorganize its genera based on Amino Acid Identity values calculated from whole genome sequences.</title>
        <authorList>
            <person name="Nicholson A.C."/>
            <person name="Gulvik C.A."/>
            <person name="Whitney A.M."/>
            <person name="Humrighouse B.W."/>
            <person name="Bell M."/>
            <person name="Holmes B."/>
            <person name="Steigerwalt A.G."/>
            <person name="Villarma A."/>
            <person name="Sheth M."/>
            <person name="Batra D."/>
            <person name="Pryor J."/>
            <person name="Bernardet J.-F."/>
            <person name="Hugo C."/>
            <person name="Kampfer P."/>
            <person name="Newman J."/>
            <person name="McQuiston J.R."/>
        </authorList>
    </citation>
    <scope>NUCLEOTIDE SEQUENCE [LARGE SCALE GENOMIC DNA]</scope>
    <source>
        <strain evidence="4">G0188</strain>
    </source>
</reference>
<dbReference type="OrthoDB" id="1274870at2"/>
<accession>A0A3G6NK69</accession>